<accession>X0WNJ1</accession>
<sequence length="43" mass="4693">MLGKIPLDDGTSQAFHTVWAELALTQIAPNLLNLWGIPSFSII</sequence>
<name>X0WNJ1_9ZZZZ</name>
<proteinExistence type="predicted"/>
<evidence type="ECO:0000313" key="1">
    <source>
        <dbReference type="EMBL" id="GAG26063.1"/>
    </source>
</evidence>
<feature type="non-terminal residue" evidence="1">
    <location>
        <position position="43"/>
    </location>
</feature>
<organism evidence="1">
    <name type="scientific">marine sediment metagenome</name>
    <dbReference type="NCBI Taxonomy" id="412755"/>
    <lineage>
        <taxon>unclassified sequences</taxon>
        <taxon>metagenomes</taxon>
        <taxon>ecological metagenomes</taxon>
    </lineage>
</organism>
<gene>
    <name evidence="1" type="ORF">S01H1_53697</name>
</gene>
<comment type="caution">
    <text evidence="1">The sequence shown here is derived from an EMBL/GenBank/DDBJ whole genome shotgun (WGS) entry which is preliminary data.</text>
</comment>
<dbReference type="EMBL" id="BARS01034784">
    <property type="protein sequence ID" value="GAG26063.1"/>
    <property type="molecule type" value="Genomic_DNA"/>
</dbReference>
<protein>
    <submittedName>
        <fullName evidence="1">Uncharacterized protein</fullName>
    </submittedName>
</protein>
<dbReference type="AlphaFoldDB" id="X0WNJ1"/>
<reference evidence="1" key="1">
    <citation type="journal article" date="2014" name="Front. Microbiol.">
        <title>High frequency of phylogenetically diverse reductive dehalogenase-homologous genes in deep subseafloor sedimentary metagenomes.</title>
        <authorList>
            <person name="Kawai M."/>
            <person name="Futagami T."/>
            <person name="Toyoda A."/>
            <person name="Takaki Y."/>
            <person name="Nishi S."/>
            <person name="Hori S."/>
            <person name="Arai W."/>
            <person name="Tsubouchi T."/>
            <person name="Morono Y."/>
            <person name="Uchiyama I."/>
            <person name="Ito T."/>
            <person name="Fujiyama A."/>
            <person name="Inagaki F."/>
            <person name="Takami H."/>
        </authorList>
    </citation>
    <scope>NUCLEOTIDE SEQUENCE</scope>
    <source>
        <strain evidence="1">Expedition CK06-06</strain>
    </source>
</reference>